<accession>A0ABT6J7J2</accession>
<protein>
    <submittedName>
        <fullName evidence="2">Uncharacterized protein</fullName>
    </submittedName>
</protein>
<reference evidence="2 3" key="1">
    <citation type="submission" date="2023-04" db="EMBL/GenBank/DDBJ databases">
        <title>Luteimonas endophyticus RD2P54.</title>
        <authorList>
            <person name="Sun J.-Q."/>
        </authorList>
    </citation>
    <scope>NUCLEOTIDE SEQUENCE [LARGE SCALE GENOMIC DNA]</scope>
    <source>
        <strain evidence="2 3">RD2P54</strain>
    </source>
</reference>
<keyword evidence="3" id="KW-1185">Reference proteome</keyword>
<keyword evidence="1" id="KW-0472">Membrane</keyword>
<comment type="caution">
    <text evidence="2">The sequence shown here is derived from an EMBL/GenBank/DDBJ whole genome shotgun (WGS) entry which is preliminary data.</text>
</comment>
<keyword evidence="1" id="KW-0812">Transmembrane</keyword>
<proteinExistence type="predicted"/>
<dbReference type="EMBL" id="JARXRM010000019">
    <property type="protein sequence ID" value="MDH5822148.1"/>
    <property type="molecule type" value="Genomic_DNA"/>
</dbReference>
<gene>
    <name evidence="2" type="ORF">QFW77_03980</name>
</gene>
<name>A0ABT6J7J2_9GAMM</name>
<evidence type="ECO:0000256" key="1">
    <source>
        <dbReference type="SAM" id="Phobius"/>
    </source>
</evidence>
<keyword evidence="1" id="KW-1133">Transmembrane helix</keyword>
<evidence type="ECO:0000313" key="2">
    <source>
        <dbReference type="EMBL" id="MDH5822148.1"/>
    </source>
</evidence>
<dbReference type="Proteomes" id="UP001156940">
    <property type="component" value="Unassembled WGS sequence"/>
</dbReference>
<organism evidence="2 3">
    <name type="scientific">Luteimonas endophytica</name>
    <dbReference type="NCBI Taxonomy" id="3042023"/>
    <lineage>
        <taxon>Bacteria</taxon>
        <taxon>Pseudomonadati</taxon>
        <taxon>Pseudomonadota</taxon>
        <taxon>Gammaproteobacteria</taxon>
        <taxon>Lysobacterales</taxon>
        <taxon>Lysobacteraceae</taxon>
        <taxon>Luteimonas</taxon>
    </lineage>
</organism>
<dbReference type="RefSeq" id="WP_280573006.1">
    <property type="nucleotide sequence ID" value="NZ_JARXRM010000019.1"/>
</dbReference>
<feature type="transmembrane region" description="Helical" evidence="1">
    <location>
        <begin position="52"/>
        <end position="76"/>
    </location>
</feature>
<evidence type="ECO:0000313" key="3">
    <source>
        <dbReference type="Proteomes" id="UP001156940"/>
    </source>
</evidence>
<sequence length="133" mass="13636">MIDQTDSDARLDRAARACHQTALERLTPRTLARLRPHPAPAPAPSPRARRLLLGWPLAGAGAAAALALAIGIGIGLPPSGETAAPAPAVVEAPPPAAPAVGADPYRDALAAFEEDPEMFLWLASAEAAPLAME</sequence>